<name>B8A1I8_MAIZE</name>
<dbReference type="eggNOG" id="ENOG502R3BG">
    <property type="taxonomic scope" value="Eukaryota"/>
</dbReference>
<gene>
    <name evidence="2" type="ORF">ZEAMMB73_Zm00001d039335</name>
</gene>
<dbReference type="AlphaFoldDB" id="B8A1I8"/>
<dbReference type="PaxDb" id="4577-GRMZM2G412073_P01"/>
<reference evidence="1" key="1">
    <citation type="journal article" date="2009" name="PLoS Genet.">
        <title>Sequencing, mapping, and analysis of 27,455 maize full-length cDNAs.</title>
        <authorList>
            <person name="Soderlund C."/>
            <person name="Descour A."/>
            <person name="Kudrna D."/>
            <person name="Bomhoff M."/>
            <person name="Boyd L."/>
            <person name="Currie J."/>
            <person name="Angelova A."/>
            <person name="Collura K."/>
            <person name="Wissotski M."/>
            <person name="Ashley E."/>
            <person name="Morrow D."/>
            <person name="Fernandes J."/>
            <person name="Walbot V."/>
            <person name="Yu Y."/>
        </authorList>
    </citation>
    <scope>NUCLEOTIDE SEQUENCE</scope>
    <source>
        <strain evidence="1">B73</strain>
    </source>
</reference>
<reference evidence="2" key="2">
    <citation type="submission" date="2015-12" db="EMBL/GenBank/DDBJ databases">
        <title>Update maize B73 reference genome by single molecule sequencing technologies.</title>
        <authorList>
            <consortium name="Maize Genome Sequencing Project"/>
            <person name="Ware D."/>
        </authorList>
    </citation>
    <scope>NUCLEOTIDE SEQUENCE [LARGE SCALE GENOMIC DNA]</scope>
    <source>
        <tissue evidence="2">Seedling</tissue>
    </source>
</reference>
<protein>
    <submittedName>
        <fullName evidence="1">Uncharacterized protein</fullName>
    </submittedName>
</protein>
<proteinExistence type="evidence at transcript level"/>
<dbReference type="InParanoid" id="B8A1I8"/>
<dbReference type="EMBL" id="CM007649">
    <property type="protein sequence ID" value="ONM28340.1"/>
    <property type="molecule type" value="Genomic_DNA"/>
</dbReference>
<evidence type="ECO:0000313" key="2">
    <source>
        <dbReference type="EMBL" id="ONM28340.1"/>
    </source>
</evidence>
<dbReference type="FunCoup" id="B8A1I8">
    <property type="interactions" value="473"/>
</dbReference>
<dbReference type="HOGENOM" id="CLU_2430297_0_0_1"/>
<dbReference type="EMBL" id="BT055430">
    <property type="protein sequence ID" value="ACL54037.1"/>
    <property type="molecule type" value="mRNA"/>
</dbReference>
<evidence type="ECO:0000313" key="1">
    <source>
        <dbReference type="EMBL" id="ACL54037.1"/>
    </source>
</evidence>
<accession>B8A1I8</accession>
<sequence length="91" mass="10042">MRCSETDRSTSSSKRGCASCMHVCSSFLLICCWSFNLSPPPPSWLVATTMAGWKRASFSPLRGGARVELAADSFTHMPSKRPWKPALQMSE</sequence>
<organism evidence="1">
    <name type="scientific">Zea mays</name>
    <name type="common">Maize</name>
    <dbReference type="NCBI Taxonomy" id="4577"/>
    <lineage>
        <taxon>Eukaryota</taxon>
        <taxon>Viridiplantae</taxon>
        <taxon>Streptophyta</taxon>
        <taxon>Embryophyta</taxon>
        <taxon>Tracheophyta</taxon>
        <taxon>Spermatophyta</taxon>
        <taxon>Magnoliopsida</taxon>
        <taxon>Liliopsida</taxon>
        <taxon>Poales</taxon>
        <taxon>Poaceae</taxon>
        <taxon>PACMAD clade</taxon>
        <taxon>Panicoideae</taxon>
        <taxon>Andropogonodae</taxon>
        <taxon>Andropogoneae</taxon>
        <taxon>Tripsacinae</taxon>
        <taxon>Zea</taxon>
    </lineage>
</organism>